<dbReference type="EMBL" id="FP103042">
    <property type="protein sequence ID" value="CAX22054.1"/>
    <property type="molecule type" value="Genomic_DNA"/>
</dbReference>
<dbReference type="AlphaFoldDB" id="C7C988"/>
<sequence length="309" mass="33329">MRVSGLGVRIDVAGAVRDAAAEFERFAIDRFPRAVQFALTGVVIDAANAFRRDIPNIWDVPNRATRGALRYVVDRELLNRVTMVGEAQASVFVQDLPSIWLKYSFGNGPQTRTGGDVGVEAYFQDQMSVEVPVSSNLKHTGLGSPSAAGKVSSRDARNIGRLAAAGYTRNTGTAGATRGSARWGVFEIKPGEASRQGGYFMGPGIYARPPRVVAAVGWKKIAKAIKAGTRSAPMTRFTRASGQTVTVPKVVNADVPRLLFLSTPQAQLQPKATPSWARAMEAAAATMPDRLARELTDHLEHAARKGRRR</sequence>
<evidence type="ECO:0000313" key="2">
    <source>
        <dbReference type="Proteomes" id="UP000008070"/>
    </source>
</evidence>
<dbReference type="HOGENOM" id="CLU_899567_0_0_5"/>
<reference evidence="2" key="1">
    <citation type="journal article" date="2009" name="PLoS ONE">
        <title>Methylobacterium genome sequences: a reference blueprint to investigate microbial metabolism of C1 compounds from natural and industrial sources.</title>
        <authorList>
            <person name="Vuilleumier S."/>
            <person name="Chistoserdova L."/>
            <person name="Lee M.-C."/>
            <person name="Bringel F."/>
            <person name="Lajus A."/>
            <person name="Zhou Y."/>
            <person name="Gourion B."/>
            <person name="Barbe V."/>
            <person name="Chang J."/>
            <person name="Cruveiller S."/>
            <person name="Dossat C."/>
            <person name="Gillett W."/>
            <person name="Gruffaz C."/>
            <person name="Haugen E."/>
            <person name="Hourcade E."/>
            <person name="Levy R."/>
            <person name="Mangenot S."/>
            <person name="Muller E."/>
            <person name="Nadalig T."/>
            <person name="Pagni M."/>
            <person name="Penny C."/>
            <person name="Peyraud R."/>
            <person name="Robinson D.G."/>
            <person name="Roche D."/>
            <person name="Rouy Z."/>
            <person name="Saenampechek C."/>
            <person name="Salvignol G."/>
            <person name="Vallenet D."/>
            <person name="Wu Z."/>
            <person name="Marx C.J."/>
            <person name="Vorholt J.A."/>
            <person name="Olson M.V."/>
            <person name="Kaul R."/>
            <person name="Weissenbach J."/>
            <person name="Medigue C."/>
            <person name="Lidstrom M.E."/>
        </authorList>
    </citation>
    <scope>NUCLEOTIDE SEQUENCE [LARGE SCALE GENOMIC DNA]</scope>
    <source>
        <strain evidence="2">DSM 6343 / CIP 106787 / DM4</strain>
    </source>
</reference>
<evidence type="ECO:0000313" key="1">
    <source>
        <dbReference type="EMBL" id="CAX22054.1"/>
    </source>
</evidence>
<organism evidence="1 2">
    <name type="scientific">Methylorubrum extorquens (strain DSM 6343 / CIP 106787 / DM4)</name>
    <name type="common">Methylobacterium extorquens</name>
    <dbReference type="NCBI Taxonomy" id="661410"/>
    <lineage>
        <taxon>Bacteria</taxon>
        <taxon>Pseudomonadati</taxon>
        <taxon>Pseudomonadota</taxon>
        <taxon>Alphaproteobacteria</taxon>
        <taxon>Hyphomicrobiales</taxon>
        <taxon>Methylobacteriaceae</taxon>
        <taxon>Methylorubrum</taxon>
    </lineage>
</organism>
<proteinExistence type="predicted"/>
<dbReference type="KEGG" id="mdi:METDI0393"/>
<dbReference type="Proteomes" id="UP000008070">
    <property type="component" value="Chromosome"/>
</dbReference>
<accession>C7C988</accession>
<name>C7C988_METED</name>
<gene>
    <name evidence="1" type="ORF">METD_I0393</name>
</gene>
<protein>
    <submittedName>
        <fullName evidence="1">Uncharacterized protein</fullName>
    </submittedName>
</protein>